<organism evidence="2 3">
    <name type="scientific">Bipolaris oryzae ATCC 44560</name>
    <dbReference type="NCBI Taxonomy" id="930090"/>
    <lineage>
        <taxon>Eukaryota</taxon>
        <taxon>Fungi</taxon>
        <taxon>Dikarya</taxon>
        <taxon>Ascomycota</taxon>
        <taxon>Pezizomycotina</taxon>
        <taxon>Dothideomycetes</taxon>
        <taxon>Pleosporomycetidae</taxon>
        <taxon>Pleosporales</taxon>
        <taxon>Pleosporineae</taxon>
        <taxon>Pleosporaceae</taxon>
        <taxon>Bipolaris</taxon>
    </lineage>
</organism>
<dbReference type="KEGG" id="bor:COCMIDRAFT_84610"/>
<sequence>MQLAGTMMECYDNDEVSLRLHQALTGAGFANFPGNPPDDMEMEYEPLLNTLEELTLASPEEMQACEDTIMADMDEWVPINDEAQVGDEGKDLKDTDDISEEQYEHLRAKYLDPDCQPTDYVPCACIECIKLYEWDDPAGPSASFAPILYKPTFNFVQSIPKPVLTPRSHLLDPRCPSPSPPSPLPTNPAPPTKRTTVNPFPPSLYKTTTLLHCPSPTTPDPSTPMLPFYTQEYIRSLRLLKLRRRWSHLPLSDFTTELATLARSLANPANNLATWPPLAAWLAHYYATMQGVPRNRRHRVKMGLLKGLEEVCQVRVRENKAAVEELVEAKGERLVVGVWGMVRLGVDEDCEVRGSLGLGGLREFTDEVVGRMSGGWAWVD</sequence>
<evidence type="ECO:0000313" key="3">
    <source>
        <dbReference type="Proteomes" id="UP000054032"/>
    </source>
</evidence>
<dbReference type="Proteomes" id="UP000054032">
    <property type="component" value="Unassembled WGS sequence"/>
</dbReference>
<dbReference type="eggNOG" id="ENOG502R8N5">
    <property type="taxonomic scope" value="Eukaryota"/>
</dbReference>
<feature type="region of interest" description="Disordered" evidence="1">
    <location>
        <begin position="167"/>
        <end position="198"/>
    </location>
</feature>
<name>W6ZPT7_COCMI</name>
<dbReference type="RefSeq" id="XP_007684018.1">
    <property type="nucleotide sequence ID" value="XM_007685828.1"/>
</dbReference>
<gene>
    <name evidence="2" type="ORF">COCMIDRAFT_84610</name>
</gene>
<dbReference type="OrthoDB" id="3694332at2759"/>
<evidence type="ECO:0000256" key="1">
    <source>
        <dbReference type="SAM" id="MobiDB-lite"/>
    </source>
</evidence>
<dbReference type="AlphaFoldDB" id="W6ZPT7"/>
<keyword evidence="3" id="KW-1185">Reference proteome</keyword>
<dbReference type="EMBL" id="KI963931">
    <property type="protein sequence ID" value="EUC49494.1"/>
    <property type="molecule type" value="Genomic_DNA"/>
</dbReference>
<accession>W6ZPT7</accession>
<reference evidence="2 3" key="1">
    <citation type="journal article" date="2013" name="PLoS Genet.">
        <title>Comparative genome structure, secondary metabolite, and effector coding capacity across Cochliobolus pathogens.</title>
        <authorList>
            <person name="Condon B.J."/>
            <person name="Leng Y."/>
            <person name="Wu D."/>
            <person name="Bushley K.E."/>
            <person name="Ohm R.A."/>
            <person name="Otillar R."/>
            <person name="Martin J."/>
            <person name="Schackwitz W."/>
            <person name="Grimwood J."/>
            <person name="MohdZainudin N."/>
            <person name="Xue C."/>
            <person name="Wang R."/>
            <person name="Manning V.A."/>
            <person name="Dhillon B."/>
            <person name="Tu Z.J."/>
            <person name="Steffenson B.J."/>
            <person name="Salamov A."/>
            <person name="Sun H."/>
            <person name="Lowry S."/>
            <person name="LaButti K."/>
            <person name="Han J."/>
            <person name="Copeland A."/>
            <person name="Lindquist E."/>
            <person name="Barry K."/>
            <person name="Schmutz J."/>
            <person name="Baker S.E."/>
            <person name="Ciuffetti L.M."/>
            <person name="Grigoriev I.V."/>
            <person name="Zhong S."/>
            <person name="Turgeon B.G."/>
        </authorList>
    </citation>
    <scope>NUCLEOTIDE SEQUENCE [LARGE SCALE GENOMIC DNA]</scope>
    <source>
        <strain evidence="2 3">ATCC 44560</strain>
    </source>
</reference>
<feature type="compositionally biased region" description="Pro residues" evidence="1">
    <location>
        <begin position="175"/>
        <end position="191"/>
    </location>
</feature>
<protein>
    <submittedName>
        <fullName evidence="2">Uncharacterized protein</fullName>
    </submittedName>
</protein>
<proteinExistence type="predicted"/>
<dbReference type="HOGENOM" id="CLU_728733_0_0_1"/>
<dbReference type="GeneID" id="19126495"/>
<evidence type="ECO:0000313" key="2">
    <source>
        <dbReference type="EMBL" id="EUC49494.1"/>
    </source>
</evidence>